<organism evidence="2 3">
    <name type="scientific">Steinernema glaseri</name>
    <dbReference type="NCBI Taxonomy" id="37863"/>
    <lineage>
        <taxon>Eukaryota</taxon>
        <taxon>Metazoa</taxon>
        <taxon>Ecdysozoa</taxon>
        <taxon>Nematoda</taxon>
        <taxon>Chromadorea</taxon>
        <taxon>Rhabditida</taxon>
        <taxon>Tylenchina</taxon>
        <taxon>Panagrolaimomorpha</taxon>
        <taxon>Strongyloidoidea</taxon>
        <taxon>Steinernematidae</taxon>
        <taxon>Steinernema</taxon>
    </lineage>
</organism>
<dbReference type="SUPFAM" id="SSF51735">
    <property type="entry name" value="NAD(P)-binding Rossmann-fold domains"/>
    <property type="match status" value="1"/>
</dbReference>
<proteinExistence type="inferred from homology"/>
<dbReference type="PANTHER" id="PTHR43943">
    <property type="entry name" value="DEHYDROGENASE/REDUCTASE (SDR FAMILY) MEMBER 4"/>
    <property type="match status" value="1"/>
</dbReference>
<comment type="similarity">
    <text evidence="1">Belongs to the short-chain dehydrogenases/reductases (SDR) family.</text>
</comment>
<dbReference type="WBParaSite" id="L893_g1570.t1">
    <property type="protein sequence ID" value="L893_g1570.t1"/>
    <property type="gene ID" value="L893_g1570"/>
</dbReference>
<accession>A0A1I7YF58</accession>
<dbReference type="InterPro" id="IPR002347">
    <property type="entry name" value="SDR_fam"/>
</dbReference>
<evidence type="ECO:0000313" key="2">
    <source>
        <dbReference type="Proteomes" id="UP000095287"/>
    </source>
</evidence>
<dbReference type="Proteomes" id="UP000095287">
    <property type="component" value="Unplaced"/>
</dbReference>
<dbReference type="Pfam" id="PF00106">
    <property type="entry name" value="adh_short"/>
    <property type="match status" value="1"/>
</dbReference>
<name>A0A1I7YF58_9BILA</name>
<sequence length="91" mass="9774">MSGKYKCRRLEGKVVIITAATAGIGLAIAERLGNEGAAVVISSRKADNVKQAVEQLREQGVQNVEGIVCHVGNAEHRERLVKFVSSMQVSI</sequence>
<dbReference type="AlphaFoldDB" id="A0A1I7YF58"/>
<dbReference type="Gene3D" id="3.40.50.720">
    <property type="entry name" value="NAD(P)-binding Rossmann-like Domain"/>
    <property type="match status" value="1"/>
</dbReference>
<protein>
    <submittedName>
        <fullName evidence="3">Dehydrogenase/reductase SDR family member 11</fullName>
    </submittedName>
</protein>
<evidence type="ECO:0000256" key="1">
    <source>
        <dbReference type="ARBA" id="ARBA00006484"/>
    </source>
</evidence>
<dbReference type="PANTHER" id="PTHR43943:SF2">
    <property type="entry name" value="DEHYDROGENASE_REDUCTASE 4"/>
    <property type="match status" value="1"/>
</dbReference>
<dbReference type="InterPro" id="IPR036291">
    <property type="entry name" value="NAD(P)-bd_dom_sf"/>
</dbReference>
<evidence type="ECO:0000313" key="3">
    <source>
        <dbReference type="WBParaSite" id="L893_g1570.t1"/>
    </source>
</evidence>
<keyword evidence="2" id="KW-1185">Reference proteome</keyword>
<reference evidence="3" key="1">
    <citation type="submission" date="2016-11" db="UniProtKB">
        <authorList>
            <consortium name="WormBaseParasite"/>
        </authorList>
    </citation>
    <scope>IDENTIFICATION</scope>
</reference>